<gene>
    <name evidence="6" type="ORF">VR44_34645</name>
</gene>
<dbReference type="GO" id="GO:0000976">
    <property type="term" value="F:transcription cis-regulatory region binding"/>
    <property type="evidence" value="ECO:0007669"/>
    <property type="project" value="TreeGrafter"/>
</dbReference>
<keyword evidence="7" id="KW-1185">Reference proteome</keyword>
<accession>A0A0F4ISN7</accession>
<dbReference type="InterPro" id="IPR001647">
    <property type="entry name" value="HTH_TetR"/>
</dbReference>
<dbReference type="EMBL" id="JZWV01001185">
    <property type="protein sequence ID" value="KJY24669.1"/>
    <property type="molecule type" value="Genomic_DNA"/>
</dbReference>
<dbReference type="Proteomes" id="UP000033551">
    <property type="component" value="Unassembled WGS sequence"/>
</dbReference>
<dbReference type="PATRIC" id="fig|68223.7.peg.3914"/>
<evidence type="ECO:0000313" key="7">
    <source>
        <dbReference type="Proteomes" id="UP000033551"/>
    </source>
</evidence>
<comment type="caution">
    <text evidence="6">The sequence shown here is derived from an EMBL/GenBank/DDBJ whole genome shotgun (WGS) entry which is preliminary data.</text>
</comment>
<dbReference type="PANTHER" id="PTHR30055">
    <property type="entry name" value="HTH-TYPE TRANSCRIPTIONAL REGULATOR RUTR"/>
    <property type="match status" value="1"/>
</dbReference>
<reference evidence="6 7" key="1">
    <citation type="submission" date="2015-02" db="EMBL/GenBank/DDBJ databases">
        <authorList>
            <person name="Ju K.-S."/>
            <person name="Doroghazi J.R."/>
            <person name="Metcalf W."/>
        </authorList>
    </citation>
    <scope>NUCLEOTIDE SEQUENCE [LARGE SCALE GENOMIC DNA]</scope>
    <source>
        <strain evidence="6 7">NRRL ISP-5550</strain>
    </source>
</reference>
<name>A0A0F4ISN7_9ACTN</name>
<keyword evidence="3" id="KW-0804">Transcription</keyword>
<dbReference type="Gene3D" id="1.10.357.10">
    <property type="entry name" value="Tetracycline Repressor, domain 2"/>
    <property type="match status" value="1"/>
</dbReference>
<evidence type="ECO:0000313" key="6">
    <source>
        <dbReference type="EMBL" id="KJY24669.1"/>
    </source>
</evidence>
<protein>
    <recommendedName>
        <fullName evidence="5">HTH tetR-type domain-containing protein</fullName>
    </recommendedName>
</protein>
<dbReference type="PRINTS" id="PR00455">
    <property type="entry name" value="HTHTETR"/>
</dbReference>
<dbReference type="PANTHER" id="PTHR30055:SF234">
    <property type="entry name" value="HTH-TYPE TRANSCRIPTIONAL REGULATOR BETI"/>
    <property type="match status" value="1"/>
</dbReference>
<evidence type="ECO:0000256" key="4">
    <source>
        <dbReference type="PROSITE-ProRule" id="PRU00335"/>
    </source>
</evidence>
<evidence type="ECO:0000256" key="3">
    <source>
        <dbReference type="ARBA" id="ARBA00023163"/>
    </source>
</evidence>
<feature type="domain" description="HTH tetR-type" evidence="5">
    <location>
        <begin position="12"/>
        <end position="72"/>
    </location>
</feature>
<dbReference type="InterPro" id="IPR050109">
    <property type="entry name" value="HTH-type_TetR-like_transc_reg"/>
</dbReference>
<feature type="DNA-binding region" description="H-T-H motif" evidence="4">
    <location>
        <begin position="35"/>
        <end position="54"/>
    </location>
</feature>
<sequence>MCGVGLREIKKQQTRTAIADAALPLFLEYGFDRVTVAEVARHAGVSTNTVFNYFPVKEDLFFDRGADAEEHLAAVVRDRAPGACPVEAVCEDLLSGLRENHPMLGLQPGATAFWQVILDSPALLAREREIGERAEAALTAALTGHPPHTADAPGHCAPPPPALLAGAVAGMHRAALRELRQRIMAGEAPEEARDAVISAVVQGFDLICRGLHPTAEPR</sequence>
<dbReference type="Pfam" id="PF00440">
    <property type="entry name" value="TetR_N"/>
    <property type="match status" value="1"/>
</dbReference>
<dbReference type="OrthoDB" id="155497at2"/>
<dbReference type="PROSITE" id="PS50977">
    <property type="entry name" value="HTH_TETR_2"/>
    <property type="match status" value="1"/>
</dbReference>
<keyword evidence="2 4" id="KW-0238">DNA-binding</keyword>
<evidence type="ECO:0000259" key="5">
    <source>
        <dbReference type="PROSITE" id="PS50977"/>
    </source>
</evidence>
<evidence type="ECO:0000256" key="2">
    <source>
        <dbReference type="ARBA" id="ARBA00023125"/>
    </source>
</evidence>
<dbReference type="InterPro" id="IPR009057">
    <property type="entry name" value="Homeodomain-like_sf"/>
</dbReference>
<evidence type="ECO:0000256" key="1">
    <source>
        <dbReference type="ARBA" id="ARBA00023015"/>
    </source>
</evidence>
<dbReference type="GO" id="GO:0003700">
    <property type="term" value="F:DNA-binding transcription factor activity"/>
    <property type="evidence" value="ECO:0007669"/>
    <property type="project" value="TreeGrafter"/>
</dbReference>
<dbReference type="AlphaFoldDB" id="A0A0F4ISN7"/>
<keyword evidence="1" id="KW-0805">Transcription regulation</keyword>
<proteinExistence type="predicted"/>
<dbReference type="SUPFAM" id="SSF46689">
    <property type="entry name" value="Homeodomain-like"/>
    <property type="match status" value="1"/>
</dbReference>
<organism evidence="6 7">
    <name type="scientific">Streptomyces katrae</name>
    <dbReference type="NCBI Taxonomy" id="68223"/>
    <lineage>
        <taxon>Bacteria</taxon>
        <taxon>Bacillati</taxon>
        <taxon>Actinomycetota</taxon>
        <taxon>Actinomycetes</taxon>
        <taxon>Kitasatosporales</taxon>
        <taxon>Streptomycetaceae</taxon>
        <taxon>Streptomyces</taxon>
    </lineage>
</organism>
<dbReference type="Gene3D" id="1.10.10.60">
    <property type="entry name" value="Homeodomain-like"/>
    <property type="match status" value="1"/>
</dbReference>